<dbReference type="InterPro" id="IPR004379">
    <property type="entry name" value="UDP-GALP_mutase"/>
</dbReference>
<evidence type="ECO:0000256" key="5">
    <source>
        <dbReference type="ARBA" id="ARBA00023235"/>
    </source>
</evidence>
<dbReference type="NCBIfam" id="TIGR00031">
    <property type="entry name" value="UDP-GALP_mutase"/>
    <property type="match status" value="1"/>
</dbReference>
<proteinExistence type="inferred from homology"/>
<keyword evidence="4" id="KW-0274">FAD</keyword>
<comment type="similarity">
    <text evidence="2">Belongs to the UDP-galactopyranose/dTDP-fucopyranose mutase family.</text>
</comment>
<dbReference type="GO" id="GO:0005829">
    <property type="term" value="C:cytosol"/>
    <property type="evidence" value="ECO:0007669"/>
    <property type="project" value="TreeGrafter"/>
</dbReference>
<dbReference type="SUPFAM" id="SSF54373">
    <property type="entry name" value="FAD-linked reductases, C-terminal domain"/>
    <property type="match status" value="1"/>
</dbReference>
<dbReference type="Gene3D" id="3.40.50.720">
    <property type="entry name" value="NAD(P)-binding Rossmann-like Domain"/>
    <property type="match status" value="3"/>
</dbReference>
<reference evidence="7" key="1">
    <citation type="submission" date="2020-02" db="EMBL/GenBank/DDBJ databases">
        <authorList>
            <person name="Meier V. D."/>
        </authorList>
    </citation>
    <scope>NUCLEOTIDE SEQUENCE</scope>
    <source>
        <strain evidence="7">AVDCRST_MAG82</strain>
    </source>
</reference>
<dbReference type="Pfam" id="PF03275">
    <property type="entry name" value="GLF"/>
    <property type="match status" value="1"/>
</dbReference>
<name>A0A6J4PED2_9ACTN</name>
<dbReference type="AlphaFoldDB" id="A0A6J4PED2"/>
<dbReference type="EMBL" id="CADCVA010000126">
    <property type="protein sequence ID" value="CAA9413477.1"/>
    <property type="molecule type" value="Genomic_DNA"/>
</dbReference>
<dbReference type="PANTHER" id="PTHR21197">
    <property type="entry name" value="UDP-GALACTOPYRANOSE MUTASE"/>
    <property type="match status" value="1"/>
</dbReference>
<dbReference type="EC" id="5.4.99.9" evidence="7"/>
<evidence type="ECO:0000259" key="6">
    <source>
        <dbReference type="Pfam" id="PF03275"/>
    </source>
</evidence>
<dbReference type="Pfam" id="PF13450">
    <property type="entry name" value="NAD_binding_8"/>
    <property type="match status" value="1"/>
</dbReference>
<evidence type="ECO:0000256" key="2">
    <source>
        <dbReference type="ARBA" id="ARBA00009321"/>
    </source>
</evidence>
<protein>
    <submittedName>
        <fullName evidence="7">UDP-galactopyranose mutase</fullName>
        <ecNumber evidence="7">5.4.99.9</ecNumber>
    </submittedName>
</protein>
<comment type="cofactor">
    <cofactor evidence="1">
        <name>FAD</name>
        <dbReference type="ChEBI" id="CHEBI:57692"/>
    </cofactor>
</comment>
<evidence type="ECO:0000313" key="7">
    <source>
        <dbReference type="EMBL" id="CAA9413477.1"/>
    </source>
</evidence>
<keyword evidence="3" id="KW-0285">Flavoprotein</keyword>
<keyword evidence="5 7" id="KW-0413">Isomerase</keyword>
<feature type="domain" description="UDP-galactopyranose mutase C-terminal" evidence="6">
    <location>
        <begin position="156"/>
        <end position="353"/>
    </location>
</feature>
<dbReference type="GO" id="GO:0008767">
    <property type="term" value="F:UDP-galactopyranose mutase activity"/>
    <property type="evidence" value="ECO:0007669"/>
    <property type="project" value="UniProtKB-EC"/>
</dbReference>
<sequence>MTQPMGQRGMKVDVLVVGAGYAGSVVAERLASAGRRVMVVDKRPHVGGNAYDEYDEHGILRHRYGPHIFHTNSRRIVDYLSSFTEWRPYEHRALAHVDDKLLPIPINLDTVNGFYGLDLREEEAGAFFERIREPRSPVLTSEDMVLNAVGRDLYEKFFKNYTRKHWGLEPSQLSAGVAARVPVRANRDDRYWTDDFQALPREGYTKMFEVMLDHPNISVELGVDFREVRERIRRAHVVYTGPIDAYFGYRFGRLPYRSLRFEHVHLPGVPRHQPVATINYPNEHDYIRVTEFKHLTGQEHPSTSLVREYPQSEGDPYYPVPRPENQALYRRYRYLAAREKDVTFVGRLAQYRYYNMDQVVGAALKAAAEILRAGGVGATFCP</sequence>
<dbReference type="InterPro" id="IPR015899">
    <property type="entry name" value="UDP-GalPyranose_mutase_C"/>
</dbReference>
<gene>
    <name evidence="7" type="ORF">AVDCRST_MAG82-939</name>
</gene>
<organism evidence="7">
    <name type="scientific">uncultured Rubrobacteraceae bacterium</name>
    <dbReference type="NCBI Taxonomy" id="349277"/>
    <lineage>
        <taxon>Bacteria</taxon>
        <taxon>Bacillati</taxon>
        <taxon>Actinomycetota</taxon>
        <taxon>Rubrobacteria</taxon>
        <taxon>Rubrobacterales</taxon>
        <taxon>Rubrobacteraceae</taxon>
        <taxon>environmental samples</taxon>
    </lineage>
</organism>
<dbReference type="GO" id="GO:0050660">
    <property type="term" value="F:flavin adenine dinucleotide binding"/>
    <property type="evidence" value="ECO:0007669"/>
    <property type="project" value="TreeGrafter"/>
</dbReference>
<dbReference type="SUPFAM" id="SSF51971">
    <property type="entry name" value="Nucleotide-binding domain"/>
    <property type="match status" value="1"/>
</dbReference>
<accession>A0A6J4PED2</accession>
<evidence type="ECO:0000256" key="1">
    <source>
        <dbReference type="ARBA" id="ARBA00001974"/>
    </source>
</evidence>
<evidence type="ECO:0000256" key="3">
    <source>
        <dbReference type="ARBA" id="ARBA00022630"/>
    </source>
</evidence>
<dbReference type="PANTHER" id="PTHR21197:SF0">
    <property type="entry name" value="UDP-GALACTOPYRANOSE MUTASE"/>
    <property type="match status" value="1"/>
</dbReference>
<evidence type="ECO:0000256" key="4">
    <source>
        <dbReference type="ARBA" id="ARBA00022827"/>
    </source>
</evidence>